<gene>
    <name evidence="1" type="ORF">GCM10025864_12660</name>
</gene>
<comment type="caution">
    <text evidence="1">The sequence shown here is derived from an EMBL/GenBank/DDBJ whole genome shotgun (WGS) entry which is preliminary data.</text>
</comment>
<name>A0ABQ6HZU9_9MICO</name>
<evidence type="ECO:0000313" key="1">
    <source>
        <dbReference type="EMBL" id="GMA23507.1"/>
    </source>
</evidence>
<keyword evidence="2" id="KW-1185">Reference proteome</keyword>
<protein>
    <recommendedName>
        <fullName evidence="3">UTRA domain-containing protein</fullName>
    </recommendedName>
</protein>
<reference evidence="2" key="1">
    <citation type="journal article" date="2019" name="Int. J. Syst. Evol. Microbiol.">
        <title>The Global Catalogue of Microorganisms (GCM) 10K type strain sequencing project: providing services to taxonomists for standard genome sequencing and annotation.</title>
        <authorList>
            <consortium name="The Broad Institute Genomics Platform"/>
            <consortium name="The Broad Institute Genome Sequencing Center for Infectious Disease"/>
            <person name="Wu L."/>
            <person name="Ma J."/>
        </authorList>
    </citation>
    <scope>NUCLEOTIDE SEQUENCE [LARGE SCALE GENOMIC DNA]</scope>
    <source>
        <strain evidence="2">NBRC 106348</strain>
    </source>
</reference>
<dbReference type="Gene3D" id="3.40.1410.10">
    <property type="entry name" value="Chorismate lyase-like"/>
    <property type="match status" value="1"/>
</dbReference>
<evidence type="ECO:0000313" key="2">
    <source>
        <dbReference type="Proteomes" id="UP001157091"/>
    </source>
</evidence>
<organism evidence="1 2">
    <name type="scientific">Luteimicrobium album</name>
    <dbReference type="NCBI Taxonomy" id="1054550"/>
    <lineage>
        <taxon>Bacteria</taxon>
        <taxon>Bacillati</taxon>
        <taxon>Actinomycetota</taxon>
        <taxon>Actinomycetes</taxon>
        <taxon>Micrococcales</taxon>
        <taxon>Luteimicrobium</taxon>
    </lineage>
</organism>
<evidence type="ECO:0008006" key="3">
    <source>
        <dbReference type="Google" id="ProtNLM"/>
    </source>
</evidence>
<dbReference type="Proteomes" id="UP001157091">
    <property type="component" value="Unassembled WGS sequence"/>
</dbReference>
<accession>A0ABQ6HZU9</accession>
<dbReference type="EMBL" id="BSUK01000001">
    <property type="protein sequence ID" value="GMA23507.1"/>
    <property type="molecule type" value="Genomic_DNA"/>
</dbReference>
<proteinExistence type="predicted"/>
<dbReference type="InterPro" id="IPR028978">
    <property type="entry name" value="Chorismate_lyase_/UTRA_dom_sf"/>
</dbReference>
<sequence>MLSMHELAYDDASKPLFVSEIVYAGDRYRLRTSFTRTSD</sequence>